<dbReference type="Gene3D" id="2.40.10.10">
    <property type="entry name" value="Trypsin-like serine proteases"/>
    <property type="match status" value="1"/>
</dbReference>
<sequence>MVELQLKTPLRFDQFTQPVCITSNDNTAISAGKYQWFTGWGYTTNVQLGNPTKQLQQAQLYIDPSSVCSNFYKDTFWTDSQICAGTPQKTTCNYDLGGPLVQQNSAGVWYQYGISAYRAKNCDNAGVFTRVSWYCSWIYQYTGIRCA</sequence>
<dbReference type="AlphaFoldDB" id="A0A2A6BV70"/>
<accession>A0A8R1Y7F5</accession>
<dbReference type="SMART" id="SM00020">
    <property type="entry name" value="Tryp_SPc"/>
    <property type="match status" value="1"/>
</dbReference>
<name>A0A2A6BV70_PRIPA</name>
<keyword evidence="3" id="KW-1185">Reference proteome</keyword>
<dbReference type="InterPro" id="IPR009003">
    <property type="entry name" value="Peptidase_S1_PA"/>
</dbReference>
<dbReference type="SUPFAM" id="SSF50494">
    <property type="entry name" value="Trypsin-like serine proteases"/>
    <property type="match status" value="1"/>
</dbReference>
<evidence type="ECO:0000256" key="1">
    <source>
        <dbReference type="ARBA" id="ARBA00023157"/>
    </source>
</evidence>
<dbReference type="GO" id="GO:0004252">
    <property type="term" value="F:serine-type endopeptidase activity"/>
    <property type="evidence" value="ECO:0007669"/>
    <property type="project" value="InterPro"/>
</dbReference>
<evidence type="ECO:0000313" key="2">
    <source>
        <dbReference type="EnsemblMetazoa" id="PPA05183.1"/>
    </source>
</evidence>
<dbReference type="InterPro" id="IPR001254">
    <property type="entry name" value="Trypsin_dom"/>
</dbReference>
<dbReference type="Proteomes" id="UP000005239">
    <property type="component" value="Unassembled WGS sequence"/>
</dbReference>
<evidence type="ECO:0000313" key="3">
    <source>
        <dbReference type="Proteomes" id="UP000005239"/>
    </source>
</evidence>
<protein>
    <submittedName>
        <fullName evidence="2">Trypsin</fullName>
    </submittedName>
</protein>
<dbReference type="PANTHER" id="PTHR24250:SF27">
    <property type="entry name" value="ELASTASE 2 LIKE"/>
    <property type="match status" value="1"/>
</dbReference>
<dbReference type="PANTHER" id="PTHR24250">
    <property type="entry name" value="CHYMOTRYPSIN-RELATED"/>
    <property type="match status" value="1"/>
</dbReference>
<dbReference type="EnsemblMetazoa" id="PPA05183.1">
    <property type="protein sequence ID" value="PPA05183.1"/>
    <property type="gene ID" value="WBGene00094737"/>
</dbReference>
<reference evidence="2" key="2">
    <citation type="submission" date="2022-06" db="UniProtKB">
        <authorList>
            <consortium name="EnsemblMetazoa"/>
        </authorList>
    </citation>
    <scope>IDENTIFICATION</scope>
    <source>
        <strain evidence="2">PS312</strain>
    </source>
</reference>
<dbReference type="InterPro" id="IPR043504">
    <property type="entry name" value="Peptidase_S1_PA_chymotrypsin"/>
</dbReference>
<dbReference type="GO" id="GO:0006508">
    <property type="term" value="P:proteolysis"/>
    <property type="evidence" value="ECO:0007669"/>
    <property type="project" value="InterPro"/>
</dbReference>
<accession>A0A2A6BV70</accession>
<proteinExistence type="predicted"/>
<organism evidence="2 3">
    <name type="scientific">Pristionchus pacificus</name>
    <name type="common">Parasitic nematode worm</name>
    <dbReference type="NCBI Taxonomy" id="54126"/>
    <lineage>
        <taxon>Eukaryota</taxon>
        <taxon>Metazoa</taxon>
        <taxon>Ecdysozoa</taxon>
        <taxon>Nematoda</taxon>
        <taxon>Chromadorea</taxon>
        <taxon>Rhabditida</taxon>
        <taxon>Rhabditina</taxon>
        <taxon>Diplogasteromorpha</taxon>
        <taxon>Diplogasteroidea</taxon>
        <taxon>Neodiplogasteridae</taxon>
        <taxon>Pristionchus</taxon>
    </lineage>
</organism>
<gene>
    <name evidence="2" type="primary">WBGene00094737</name>
</gene>
<keyword evidence="1" id="KW-1015">Disulfide bond</keyword>
<reference evidence="3" key="1">
    <citation type="journal article" date="2008" name="Nat. Genet.">
        <title>The Pristionchus pacificus genome provides a unique perspective on nematode lifestyle and parasitism.</title>
        <authorList>
            <person name="Dieterich C."/>
            <person name="Clifton S.W."/>
            <person name="Schuster L.N."/>
            <person name="Chinwalla A."/>
            <person name="Delehaunty K."/>
            <person name="Dinkelacker I."/>
            <person name="Fulton L."/>
            <person name="Fulton R."/>
            <person name="Godfrey J."/>
            <person name="Minx P."/>
            <person name="Mitreva M."/>
            <person name="Roeseler W."/>
            <person name="Tian H."/>
            <person name="Witte H."/>
            <person name="Yang S.P."/>
            <person name="Wilson R.K."/>
            <person name="Sommer R.J."/>
        </authorList>
    </citation>
    <scope>NUCLEOTIDE SEQUENCE [LARGE SCALE GENOMIC DNA]</scope>
    <source>
        <strain evidence="3">PS312</strain>
    </source>
</reference>
<dbReference type="PROSITE" id="PS50240">
    <property type="entry name" value="TRYPSIN_DOM"/>
    <property type="match status" value="1"/>
</dbReference>
<dbReference type="Pfam" id="PF00089">
    <property type="entry name" value="Trypsin"/>
    <property type="match status" value="1"/>
</dbReference>
<dbReference type="OrthoDB" id="7754674at2759"/>